<keyword evidence="1" id="KW-0472">Membrane</keyword>
<dbReference type="PATRIC" id="fig|66969.6.peg.1574"/>
<dbReference type="AlphaFoldDB" id="A0A0W1ADF9"/>
<keyword evidence="1" id="KW-0812">Transmembrane</keyword>
<keyword evidence="3" id="KW-1185">Reference proteome</keyword>
<keyword evidence="1" id="KW-1133">Transmembrane helix</keyword>
<dbReference type="STRING" id="66969.Lwal_1437"/>
<evidence type="ECO:0000256" key="1">
    <source>
        <dbReference type="SAM" id="Phobius"/>
    </source>
</evidence>
<dbReference type="RefSeq" id="WP_058480136.1">
    <property type="nucleotide sequence ID" value="NZ_CAAAIQ010000016.1"/>
</dbReference>
<accession>A0A0W1ADF9</accession>
<feature type="transmembrane region" description="Helical" evidence="1">
    <location>
        <begin position="366"/>
        <end position="384"/>
    </location>
</feature>
<organism evidence="2 3">
    <name type="scientific">Legionella waltersii</name>
    <dbReference type="NCBI Taxonomy" id="66969"/>
    <lineage>
        <taxon>Bacteria</taxon>
        <taxon>Pseudomonadati</taxon>
        <taxon>Pseudomonadota</taxon>
        <taxon>Gammaproteobacteria</taxon>
        <taxon>Legionellales</taxon>
        <taxon>Legionellaceae</taxon>
        <taxon>Legionella</taxon>
    </lineage>
</organism>
<dbReference type="OrthoDB" id="7161002at2"/>
<evidence type="ECO:0000313" key="3">
    <source>
        <dbReference type="Proteomes" id="UP000054729"/>
    </source>
</evidence>
<sequence length="413" mass="46383">MPSGKAHKQLNKRTIEIKRILTERYISLGEAIRLAIAGQLIGDEIPQLLRELLKPVQLSGTLIIQIEDCHPSTGRYKKALPKGYLADIATLTQVINKGASILPAAQEPLDIEKIVTVEHQASKLQLPDPLKMNKNIFVLIEQYLAEPSDELVQKIKRLSHDLTNQAYEAAKKKFPLKVKTDPFGRSIPNIGGDEYNPILMENMIEQAKEGMSFSTRLMNNNSYEESRSATERPYLFKISKSEQLLVKNLIGEMLSQVGKQALHPEGLVFAYDGYIERQSKGRFNYVEGRESSVYEHNAKLYLKAMRLAQRGEITAASILTEGCDQIKAAMLMSKPEVYKCNVIKSVLLGLQNNQILQEHRGFLKSVITNFLLIISGVGAVYLAATANDRGTFFYHPNTDTCNQVSDFENQLSR</sequence>
<dbReference type="EMBL" id="LNZB01000036">
    <property type="protein sequence ID" value="KTD79365.1"/>
    <property type="molecule type" value="Genomic_DNA"/>
</dbReference>
<proteinExistence type="predicted"/>
<reference evidence="2 3" key="1">
    <citation type="submission" date="2015-11" db="EMBL/GenBank/DDBJ databases">
        <title>Genomic analysis of 38 Legionella species identifies large and diverse effector repertoires.</title>
        <authorList>
            <person name="Burstein D."/>
            <person name="Amaro F."/>
            <person name="Zusman T."/>
            <person name="Lifshitz Z."/>
            <person name="Cohen O."/>
            <person name="Gilbert J.A."/>
            <person name="Pupko T."/>
            <person name="Shuman H.A."/>
            <person name="Segal G."/>
        </authorList>
    </citation>
    <scope>NUCLEOTIDE SEQUENCE [LARGE SCALE GENOMIC DNA]</scope>
    <source>
        <strain evidence="2 3">ATCC 51914</strain>
    </source>
</reference>
<name>A0A0W1ADF9_9GAMM</name>
<evidence type="ECO:0000313" key="2">
    <source>
        <dbReference type="EMBL" id="KTD79365.1"/>
    </source>
</evidence>
<protein>
    <submittedName>
        <fullName evidence="2">Uncharacterized protein</fullName>
    </submittedName>
</protein>
<gene>
    <name evidence="2" type="ORF">Lwal_1437</name>
</gene>
<dbReference type="Proteomes" id="UP000054729">
    <property type="component" value="Unassembled WGS sequence"/>
</dbReference>
<comment type="caution">
    <text evidence="2">The sequence shown here is derived from an EMBL/GenBank/DDBJ whole genome shotgun (WGS) entry which is preliminary data.</text>
</comment>